<keyword evidence="3" id="KW-1185">Reference proteome</keyword>
<accession>A0A9Q0DB10</accession>
<sequence>MITFLTPQGSKVRGRSRRYPLVHRAGLLALGPKRTPAAGVSPHGGGPGGSGLHAQSGGKAQLEAEAPPLPQFTPVGDFPLEQLRDDTLRSAME</sequence>
<dbReference type="Proteomes" id="UP001148018">
    <property type="component" value="Unassembled WGS sequence"/>
</dbReference>
<evidence type="ECO:0000256" key="1">
    <source>
        <dbReference type="SAM" id="MobiDB-lite"/>
    </source>
</evidence>
<comment type="caution">
    <text evidence="2">The sequence shown here is derived from an EMBL/GenBank/DDBJ whole genome shotgun (WGS) entry which is preliminary data.</text>
</comment>
<evidence type="ECO:0000313" key="2">
    <source>
        <dbReference type="EMBL" id="KAJ3583715.1"/>
    </source>
</evidence>
<gene>
    <name evidence="2" type="ORF">NHX12_015702</name>
</gene>
<organism evidence="2 3">
    <name type="scientific">Muraenolepis orangiensis</name>
    <name type="common">Patagonian moray cod</name>
    <dbReference type="NCBI Taxonomy" id="630683"/>
    <lineage>
        <taxon>Eukaryota</taxon>
        <taxon>Metazoa</taxon>
        <taxon>Chordata</taxon>
        <taxon>Craniata</taxon>
        <taxon>Vertebrata</taxon>
        <taxon>Euteleostomi</taxon>
        <taxon>Actinopterygii</taxon>
        <taxon>Neopterygii</taxon>
        <taxon>Teleostei</taxon>
        <taxon>Neoteleostei</taxon>
        <taxon>Acanthomorphata</taxon>
        <taxon>Zeiogadaria</taxon>
        <taxon>Gadariae</taxon>
        <taxon>Gadiformes</taxon>
        <taxon>Muraenolepidoidei</taxon>
        <taxon>Muraenolepididae</taxon>
        <taxon>Muraenolepis</taxon>
    </lineage>
</organism>
<dbReference type="AlphaFoldDB" id="A0A9Q0DB10"/>
<proteinExistence type="predicted"/>
<reference evidence="2" key="1">
    <citation type="submission" date="2022-07" db="EMBL/GenBank/DDBJ databases">
        <title>Chromosome-level genome of Muraenolepis orangiensis.</title>
        <authorList>
            <person name="Kim J."/>
        </authorList>
    </citation>
    <scope>NUCLEOTIDE SEQUENCE</scope>
    <source>
        <strain evidence="2">KU_S4_2022</strain>
        <tissue evidence="2">Muscle</tissue>
    </source>
</reference>
<feature type="region of interest" description="Disordered" evidence="1">
    <location>
        <begin position="30"/>
        <end position="78"/>
    </location>
</feature>
<name>A0A9Q0DB10_9TELE</name>
<dbReference type="EMBL" id="JANIIK010000134">
    <property type="protein sequence ID" value="KAJ3583715.1"/>
    <property type="molecule type" value="Genomic_DNA"/>
</dbReference>
<protein>
    <submittedName>
        <fullName evidence="2">Uncharacterized protein</fullName>
    </submittedName>
</protein>
<evidence type="ECO:0000313" key="3">
    <source>
        <dbReference type="Proteomes" id="UP001148018"/>
    </source>
</evidence>
<feature type="compositionally biased region" description="Gly residues" evidence="1">
    <location>
        <begin position="42"/>
        <end position="51"/>
    </location>
</feature>